<gene>
    <name evidence="1" type="ORF">V6N12_065846</name>
</gene>
<protein>
    <submittedName>
        <fullName evidence="1">Uncharacterized protein</fullName>
    </submittedName>
</protein>
<dbReference type="Proteomes" id="UP001472677">
    <property type="component" value="Unassembled WGS sequence"/>
</dbReference>
<keyword evidence="2" id="KW-1185">Reference proteome</keyword>
<dbReference type="PANTHER" id="PTHR33116:SF75">
    <property type="entry name" value="RIBONUCLEASE H PROTEIN"/>
    <property type="match status" value="1"/>
</dbReference>
<name>A0ABR2A1Q2_9ROSI</name>
<organism evidence="1 2">
    <name type="scientific">Hibiscus sabdariffa</name>
    <name type="common">roselle</name>
    <dbReference type="NCBI Taxonomy" id="183260"/>
    <lineage>
        <taxon>Eukaryota</taxon>
        <taxon>Viridiplantae</taxon>
        <taxon>Streptophyta</taxon>
        <taxon>Embryophyta</taxon>
        <taxon>Tracheophyta</taxon>
        <taxon>Spermatophyta</taxon>
        <taxon>Magnoliopsida</taxon>
        <taxon>eudicotyledons</taxon>
        <taxon>Gunneridae</taxon>
        <taxon>Pentapetalae</taxon>
        <taxon>rosids</taxon>
        <taxon>malvids</taxon>
        <taxon>Malvales</taxon>
        <taxon>Malvaceae</taxon>
        <taxon>Malvoideae</taxon>
        <taxon>Hibiscus</taxon>
    </lineage>
</organism>
<comment type="caution">
    <text evidence="1">The sequence shown here is derived from an EMBL/GenBank/DDBJ whole genome shotgun (WGS) entry which is preliminary data.</text>
</comment>
<dbReference type="PANTHER" id="PTHR33116">
    <property type="entry name" value="REVERSE TRANSCRIPTASE ZINC-BINDING DOMAIN-CONTAINING PROTEIN-RELATED-RELATED"/>
    <property type="match status" value="1"/>
</dbReference>
<sequence>MLSTKTYKLEVYLVILLVAYLVLVNSVLSSSPLYYMSIFIVPQGILQNFDRFYCQFLWEGLDSQHKMSRVWWDIVCRPKQVRGLDVVDLRIRNFSLLAKWSLSFTMEPNSLWCKLISAKYGQHKVRWYLNSARHSRMSTIWHNIVAAQEGEELKQFMSDCR</sequence>
<reference evidence="1 2" key="1">
    <citation type="journal article" date="2024" name="G3 (Bethesda)">
        <title>Genome assembly of Hibiscus sabdariffa L. provides insights into metabolisms of medicinal natural products.</title>
        <authorList>
            <person name="Kim T."/>
        </authorList>
    </citation>
    <scope>NUCLEOTIDE SEQUENCE [LARGE SCALE GENOMIC DNA]</scope>
    <source>
        <strain evidence="1">TK-2024</strain>
        <tissue evidence="1">Old leaves</tissue>
    </source>
</reference>
<proteinExistence type="predicted"/>
<dbReference type="EMBL" id="JBBPBM010001132">
    <property type="protein sequence ID" value="KAK8486945.1"/>
    <property type="molecule type" value="Genomic_DNA"/>
</dbReference>
<evidence type="ECO:0000313" key="1">
    <source>
        <dbReference type="EMBL" id="KAK8486945.1"/>
    </source>
</evidence>
<evidence type="ECO:0000313" key="2">
    <source>
        <dbReference type="Proteomes" id="UP001472677"/>
    </source>
</evidence>
<accession>A0ABR2A1Q2</accession>